<dbReference type="InParanoid" id="A0A165JCX8"/>
<dbReference type="AlphaFoldDB" id="A0A165JCX8"/>
<protein>
    <submittedName>
        <fullName evidence="2">Uncharacterized protein</fullName>
    </submittedName>
</protein>
<reference evidence="2 3" key="1">
    <citation type="journal article" date="2016" name="Mol. Biol. Evol.">
        <title>Comparative Genomics of Early-Diverging Mushroom-Forming Fungi Provides Insights into the Origins of Lignocellulose Decay Capabilities.</title>
        <authorList>
            <person name="Nagy L.G."/>
            <person name="Riley R."/>
            <person name="Tritt A."/>
            <person name="Adam C."/>
            <person name="Daum C."/>
            <person name="Floudas D."/>
            <person name="Sun H."/>
            <person name="Yadav J.S."/>
            <person name="Pangilinan J."/>
            <person name="Larsson K.H."/>
            <person name="Matsuura K."/>
            <person name="Barry K."/>
            <person name="Labutti K."/>
            <person name="Kuo R."/>
            <person name="Ohm R.A."/>
            <person name="Bhattacharya S.S."/>
            <person name="Shirouzu T."/>
            <person name="Yoshinaga Y."/>
            <person name="Martin F.M."/>
            <person name="Grigoriev I.V."/>
            <person name="Hibbett D.S."/>
        </authorList>
    </citation>
    <scope>NUCLEOTIDE SEQUENCE [LARGE SCALE GENOMIC DNA]</scope>
    <source>
        <strain evidence="2 3">HHB12733</strain>
    </source>
</reference>
<gene>
    <name evidence="2" type="ORF">CALCODRAFT_348294</name>
</gene>
<accession>A0A165JCX8</accession>
<sequence length="210" mass="21670">MYSVPYVSSAATNSPSVAGGNRVTHRVSASRVRLFLTVLVALALAIPRQSCSYAYCQGEIVASPAVNGERTCSGAYCHDVDVEELTARGDSCSGAYCNGDSVTSSAFILCTGAYCDDGGLATFLPERGDIGSGCSGAYCNSDSVTRPAVTRCIGAYCNDGLGKDLPTRVNPSCTGAYCNGDVVDDSTTLSPDTQCSGAYCHEDSTVTNPV</sequence>
<evidence type="ECO:0000256" key="1">
    <source>
        <dbReference type="SAM" id="MobiDB-lite"/>
    </source>
</evidence>
<evidence type="ECO:0000313" key="2">
    <source>
        <dbReference type="EMBL" id="KZT61676.1"/>
    </source>
</evidence>
<dbReference type="EMBL" id="KV423921">
    <property type="protein sequence ID" value="KZT61676.1"/>
    <property type="molecule type" value="Genomic_DNA"/>
</dbReference>
<organism evidence="2 3">
    <name type="scientific">Calocera cornea HHB12733</name>
    <dbReference type="NCBI Taxonomy" id="1353952"/>
    <lineage>
        <taxon>Eukaryota</taxon>
        <taxon>Fungi</taxon>
        <taxon>Dikarya</taxon>
        <taxon>Basidiomycota</taxon>
        <taxon>Agaricomycotina</taxon>
        <taxon>Dacrymycetes</taxon>
        <taxon>Dacrymycetales</taxon>
        <taxon>Dacrymycetaceae</taxon>
        <taxon>Calocera</taxon>
    </lineage>
</organism>
<proteinExistence type="predicted"/>
<keyword evidence="3" id="KW-1185">Reference proteome</keyword>
<name>A0A165JCX8_9BASI</name>
<dbReference type="Proteomes" id="UP000076842">
    <property type="component" value="Unassembled WGS sequence"/>
</dbReference>
<evidence type="ECO:0000313" key="3">
    <source>
        <dbReference type="Proteomes" id="UP000076842"/>
    </source>
</evidence>
<feature type="region of interest" description="Disordered" evidence="1">
    <location>
        <begin position="1"/>
        <end position="20"/>
    </location>
</feature>